<comment type="subunit">
    <text evidence="7">Component of the 19S proteasome regulatory particle complex. The 26S proteasome consists of a 20S core particle (CP) and two 19S regulatory subunits (RP). The regulatory particle is made of a lid composed of 9 subunits, a base containing 6 ATPases and few additional components including PSMD2. Interacts with RPGRIP1L. Interacts with CRY1 in a KDM8-dependent manner. Interacts (via C-terminus) with phosphatase UBLCP1 (via ubiquitin-like domain); the interaction recruits UBLCP1 to the 19S regulatory particle where it dephosphorylates 19S subunit PSMC2/RPT1 which impairs PSMC2 ATPase activity and disrupts 26S proteasome assembly.</text>
</comment>
<name>A0AA39HBL0_9BILA</name>
<dbReference type="GO" id="GO:0042176">
    <property type="term" value="P:regulation of protein catabolic process"/>
    <property type="evidence" value="ECO:0007669"/>
    <property type="project" value="InterPro"/>
</dbReference>
<dbReference type="Pfam" id="PF17781">
    <property type="entry name" value="RPN1_RPN2_N"/>
    <property type="match status" value="1"/>
</dbReference>
<feature type="domain" description="26S proteasome non-ATPase regulatory subunit RPN1 C-terminal" evidence="11">
    <location>
        <begin position="846"/>
        <end position="899"/>
    </location>
</feature>
<sequence length="909" mass="100247">MATETQIPVKKDVPARKEELSEEDCKLREELTALVERLADSNADVHLASLETMKTHIRDATTSMTAVPKPLKFLCAHYPKLKEVFQKMTAGPVKQRCADIISVIAMVAGDSGDCINYRLEGAHEPIQNWGHEYVRHLTMGMPDIWKVAADDERYEALLALVKQIVAYCMKHNAEVDACDLLVEIELLMLLEEFVTEAECERVSRYLLSLAPLTPAPDNHLLIRSAQDLYMKFGKSYEALRCAVMLNDVPLCRKIFLECRDGLVQKQMAILLGRHQIFLELEDVENAEKLIELNTNANLHNYFISLGRELDVMEPKTPEDIYKRHFEPNYRPRAPSATDTIRMNLADAFVNGFVNCGFGVDKMMSDPDSANKWFYKNKEFGMTSAAASQGLVWRWNIEAGLAQCDRFLYVKDDFIKAGTLLAIGIVSSGIQDTCDPASALLLDYVHSVSAPMRIGAVFGLGLAYANSKRQTVLKDEDGGVVYELKRVFSCTKASATTELKGLAALSLGFILVGTADHDTAAVLLQCLMEKNAIALADPNVRFVALGIALIFLGTQEKSEVFVEGLRCLPEPFGSMISTLVDVCAFAGTGNVLKIQSLLHLCAEHYEPKEETKKKKSSGAQAAPSPPVPEPDDHSMQQAVAVLGIGLIAMGEEIGNQMCQRAFGHLARYAEPNIRRAVPLALALANVSNPHVNVMETLSKMSHDNDDEMARNAIFALGLVGAGTNHSRLARMLRQLVAFYRKDSTSTMLVRIAQGLIHLGKGTMTLSPYHSDRQLMCPAAVASLFATCFAFLDSKNTILNGRQHYLLYSLVPAMQPRHLITVIEDEDKPDSLKQINVAVRVGQAVDVVGQAGKPKTITGFQTFNTPVVLTSGDRAELATDEYLPLSPCLEGIVILKKNPEYDAGRLTRAKK</sequence>
<dbReference type="InterPro" id="IPR041433">
    <property type="entry name" value="RPN1_C"/>
</dbReference>
<keyword evidence="5" id="KW-0677">Repeat</keyword>
<dbReference type="InterPro" id="IPR011989">
    <property type="entry name" value="ARM-like"/>
</dbReference>
<dbReference type="InterPro" id="IPR016024">
    <property type="entry name" value="ARM-type_fold"/>
</dbReference>
<dbReference type="PANTHER" id="PTHR10943:SF1">
    <property type="entry name" value="26S PROTEASOME NON-ATPASE REGULATORY SUBUNIT 2"/>
    <property type="match status" value="1"/>
</dbReference>
<evidence type="ECO:0000256" key="2">
    <source>
        <dbReference type="ARBA" id="ARBA00004031"/>
    </source>
</evidence>
<dbReference type="GO" id="GO:0005634">
    <property type="term" value="C:nucleus"/>
    <property type="evidence" value="ECO:0007669"/>
    <property type="project" value="TreeGrafter"/>
</dbReference>
<dbReference type="GO" id="GO:0043161">
    <property type="term" value="P:proteasome-mediated ubiquitin-dependent protein catabolic process"/>
    <property type="evidence" value="ECO:0007669"/>
    <property type="project" value="TreeGrafter"/>
</dbReference>
<dbReference type="PANTHER" id="PTHR10943">
    <property type="entry name" value="26S PROTEASOME NON-ATPASE REGULATORY SUBUNIT"/>
    <property type="match status" value="1"/>
</dbReference>
<feature type="region of interest" description="Disordered" evidence="9">
    <location>
        <begin position="608"/>
        <end position="632"/>
    </location>
</feature>
<dbReference type="InterPro" id="IPR040892">
    <property type="entry name" value="RPN1_N"/>
</dbReference>
<dbReference type="GO" id="GO:0030234">
    <property type="term" value="F:enzyme regulator activity"/>
    <property type="evidence" value="ECO:0007669"/>
    <property type="project" value="UniProtKB-UniRule"/>
</dbReference>
<evidence type="ECO:0000256" key="9">
    <source>
        <dbReference type="SAM" id="MobiDB-lite"/>
    </source>
</evidence>
<reference evidence="12" key="1">
    <citation type="submission" date="2023-06" db="EMBL/GenBank/DDBJ databases">
        <title>Genomic analysis of the entomopathogenic nematode Steinernema hermaphroditum.</title>
        <authorList>
            <person name="Schwarz E.M."/>
            <person name="Heppert J.K."/>
            <person name="Baniya A."/>
            <person name="Schwartz H.T."/>
            <person name="Tan C.-H."/>
            <person name="Antoshechkin I."/>
            <person name="Sternberg P.W."/>
            <person name="Goodrich-Blair H."/>
            <person name="Dillman A.R."/>
        </authorList>
    </citation>
    <scope>NUCLEOTIDE SEQUENCE</scope>
    <source>
        <strain evidence="12">PS9179</strain>
        <tissue evidence="12">Whole animal</tissue>
    </source>
</reference>
<dbReference type="FunFam" id="1.25.10.10:FF:000026">
    <property type="entry name" value="26S proteasome non-ATPase regulatory subunit 2"/>
    <property type="match status" value="1"/>
</dbReference>
<evidence type="ECO:0000256" key="5">
    <source>
        <dbReference type="ARBA" id="ARBA00022737"/>
    </source>
</evidence>
<comment type="function">
    <text evidence="2">Binds to the intracellular domain of tumor necrosis factor type 1 receptor. The binding domain of TRAP1 and TRAP2 resides outside the death domain of TNFR1.</text>
</comment>
<dbReference type="AlphaFoldDB" id="A0AA39HBL0"/>
<dbReference type="SUPFAM" id="SSF48371">
    <property type="entry name" value="ARM repeat"/>
    <property type="match status" value="1"/>
</dbReference>
<comment type="caution">
    <text evidence="12">The sequence shown here is derived from an EMBL/GenBank/DDBJ whole genome shotgun (WGS) entry which is preliminary data.</text>
</comment>
<dbReference type="GO" id="GO:0034515">
    <property type="term" value="C:proteasome storage granule"/>
    <property type="evidence" value="ECO:0007669"/>
    <property type="project" value="TreeGrafter"/>
</dbReference>
<accession>A0AA39HBL0</accession>
<comment type="similarity">
    <text evidence="3 8">Belongs to the proteasome subunit S2 family.</text>
</comment>
<evidence type="ECO:0000313" key="12">
    <source>
        <dbReference type="EMBL" id="KAK0402833.1"/>
    </source>
</evidence>
<evidence type="ECO:0000313" key="13">
    <source>
        <dbReference type="Proteomes" id="UP001175271"/>
    </source>
</evidence>
<protein>
    <recommendedName>
        <fullName evidence="4 8">26S proteasome non-ATPase regulatory subunit 2</fullName>
    </recommendedName>
</protein>
<evidence type="ECO:0000259" key="11">
    <source>
        <dbReference type="Pfam" id="PF18051"/>
    </source>
</evidence>
<evidence type="ECO:0000259" key="10">
    <source>
        <dbReference type="Pfam" id="PF17781"/>
    </source>
</evidence>
<dbReference type="PIRSF" id="PIRSF015965">
    <property type="entry name" value="26S_Psome_Rpn1"/>
    <property type="match status" value="1"/>
</dbReference>
<evidence type="ECO:0000256" key="3">
    <source>
        <dbReference type="ARBA" id="ARBA00005460"/>
    </source>
</evidence>
<dbReference type="Gene3D" id="1.25.10.10">
    <property type="entry name" value="Leucine-rich Repeat Variant"/>
    <property type="match status" value="1"/>
</dbReference>
<keyword evidence="6 8" id="KW-0647">Proteasome</keyword>
<organism evidence="12 13">
    <name type="scientific">Steinernema hermaphroditum</name>
    <dbReference type="NCBI Taxonomy" id="289476"/>
    <lineage>
        <taxon>Eukaryota</taxon>
        <taxon>Metazoa</taxon>
        <taxon>Ecdysozoa</taxon>
        <taxon>Nematoda</taxon>
        <taxon>Chromadorea</taxon>
        <taxon>Rhabditida</taxon>
        <taxon>Tylenchina</taxon>
        <taxon>Panagrolaimomorpha</taxon>
        <taxon>Strongyloidoidea</taxon>
        <taxon>Steinernematidae</taxon>
        <taxon>Steinernema</taxon>
    </lineage>
</organism>
<dbReference type="GO" id="GO:0008540">
    <property type="term" value="C:proteasome regulatory particle, base subcomplex"/>
    <property type="evidence" value="ECO:0007669"/>
    <property type="project" value="UniProtKB-UniRule"/>
</dbReference>
<dbReference type="InterPro" id="IPR016643">
    <property type="entry name" value="26S_Psome_Rpn1"/>
</dbReference>
<keyword evidence="13" id="KW-1185">Reference proteome</keyword>
<feature type="domain" description="RPN1 N-terminal" evidence="10">
    <location>
        <begin position="31"/>
        <end position="326"/>
    </location>
</feature>
<gene>
    <name evidence="12" type="ORF">QR680_016563</name>
</gene>
<evidence type="ECO:0000256" key="8">
    <source>
        <dbReference type="PIRNR" id="PIRNR015965"/>
    </source>
</evidence>
<evidence type="ECO:0000256" key="6">
    <source>
        <dbReference type="ARBA" id="ARBA00022942"/>
    </source>
</evidence>
<evidence type="ECO:0000256" key="7">
    <source>
        <dbReference type="ARBA" id="ARBA00046857"/>
    </source>
</evidence>
<proteinExistence type="inferred from homology"/>
<dbReference type="EMBL" id="JAUCMV010000004">
    <property type="protein sequence ID" value="KAK0402833.1"/>
    <property type="molecule type" value="Genomic_DNA"/>
</dbReference>
<comment type="function">
    <text evidence="1 8">Component of the 26S proteasome, a multiprotein complex involved in the ATP-dependent degradation of ubiquitinated proteins. This complex plays a key role in the maintenance of protein homeostasis by removing misfolded or damaged proteins, which could impair cellular functions, and by removing proteins whose functions are no longer required. Therefore, the proteasome participates in numerous cellular processes, including cell cycle progression, apoptosis, or DNA damage repair.</text>
</comment>
<evidence type="ECO:0000256" key="4">
    <source>
        <dbReference type="ARBA" id="ARBA00014928"/>
    </source>
</evidence>
<dbReference type="Pfam" id="PF18051">
    <property type="entry name" value="RPN1_C"/>
    <property type="match status" value="1"/>
</dbReference>
<dbReference type="Proteomes" id="UP001175271">
    <property type="component" value="Unassembled WGS sequence"/>
</dbReference>
<evidence type="ECO:0000256" key="1">
    <source>
        <dbReference type="ARBA" id="ARBA00002362"/>
    </source>
</evidence>